<reference evidence="3" key="1">
    <citation type="submission" date="2003-07" db="EMBL/GenBank/DDBJ databases">
        <title>Biological and molecular properties of the apathogenic HSV-1 recombinant R15 that protects mice against infection by a pathogenic HSV-1.</title>
        <authorList>
            <person name="Bujanover S."/>
            <person name="Asher Y."/>
            <person name="Darai G."/>
            <person name="Becker Y."/>
        </authorList>
    </citation>
    <scope>NUCLEOTIDE SEQUENCE</scope>
</reference>
<dbReference type="Pfam" id="PF02476">
    <property type="entry name" value="US2"/>
    <property type="match status" value="1"/>
</dbReference>
<dbReference type="GO" id="GO:0044177">
    <property type="term" value="C:host cell Golgi apparatus"/>
    <property type="evidence" value="ECO:0007669"/>
    <property type="project" value="UniProtKB-SubCell"/>
</dbReference>
<dbReference type="InterPro" id="IPR013783">
    <property type="entry name" value="Ig-like_fold"/>
</dbReference>
<protein>
    <submittedName>
        <fullName evidence="3">ORF_01L</fullName>
    </submittedName>
</protein>
<feature type="domain" description="Envelope glycoprotein E N-terminal" evidence="2">
    <location>
        <begin position="1"/>
        <end position="40"/>
    </location>
</feature>
<dbReference type="GO" id="GO:0019031">
    <property type="term" value="C:viral envelope"/>
    <property type="evidence" value="ECO:0007669"/>
    <property type="project" value="UniProtKB-KW"/>
</dbReference>
<feature type="compositionally biased region" description="Acidic residues" evidence="1">
    <location>
        <begin position="52"/>
        <end position="65"/>
    </location>
</feature>
<organismHost>
    <name type="scientific">Homo sapiens</name>
    <name type="common">Human</name>
    <dbReference type="NCBI Taxonomy" id="9606"/>
</organismHost>
<dbReference type="GO" id="GO:0044156">
    <property type="term" value="C:host cell junction"/>
    <property type="evidence" value="ECO:0007669"/>
    <property type="project" value="UniProtKB-SubCell"/>
</dbReference>
<evidence type="ECO:0000313" key="3">
    <source>
        <dbReference type="EMBL" id="AAR84388.1"/>
    </source>
</evidence>
<dbReference type="EMBL" id="AY344654">
    <property type="protein sequence ID" value="AAR84388.1"/>
    <property type="molecule type" value="Genomic_DNA"/>
</dbReference>
<dbReference type="InterPro" id="IPR003485">
    <property type="entry name" value="Herpes_US2_varicellovirus"/>
</dbReference>
<name>Q6VB56_HHV1R</name>
<evidence type="ECO:0000259" key="2">
    <source>
        <dbReference type="Pfam" id="PF20418"/>
    </source>
</evidence>
<feature type="non-terminal residue" evidence="3">
    <location>
        <position position="1"/>
    </location>
</feature>
<feature type="region of interest" description="Disordered" evidence="1">
    <location>
        <begin position="39"/>
        <end position="91"/>
    </location>
</feature>
<dbReference type="Pfam" id="PF20418">
    <property type="entry name" value="Herpes_gE_N"/>
    <property type="match status" value="1"/>
</dbReference>
<dbReference type="Gene3D" id="2.60.40.10">
    <property type="entry name" value="Immunoglobulins"/>
    <property type="match status" value="1"/>
</dbReference>
<organism evidence="3">
    <name type="scientific">Human herpesvirus 1 (strain R15)</name>
    <name type="common">HHV-1</name>
    <name type="synonym">Human herpes simplex virus 1</name>
    <dbReference type="NCBI Taxonomy" id="36345"/>
    <lineage>
        <taxon>Viruses</taxon>
        <taxon>Duplodnaviria</taxon>
        <taxon>Heunggongvirae</taxon>
        <taxon>Peploviricota</taxon>
        <taxon>Herviviricetes</taxon>
        <taxon>Herpesvirales</taxon>
        <taxon>Orthoherpesviridae</taxon>
        <taxon>Alphaherpesvirinae</taxon>
        <taxon>Simplexvirus</taxon>
        <taxon>Simplexvirus humanalpha1</taxon>
        <taxon>Human herpesvirus 1</taxon>
    </lineage>
</organism>
<dbReference type="SUPFAM" id="SSF48726">
    <property type="entry name" value="Immunoglobulin"/>
    <property type="match status" value="1"/>
</dbReference>
<sequence>NRSLVIYGVRETDSGLYTLSVGDIKDPARQVASVVLVVQPAPVPTPPPTPADYDEDDNDEGEDESLAGTPASGTPRLPPPPAPPRSWPSAPEVSHVRGVTVRMETPEAILFSPGEAFSTNVSIHAIAHDDQTYAMDVVWLRFDVPDQNNALPRTSVDASPALWSFLLRQCRILASEPLGTPVVVRPANLRRLAEPLMDLPKPTRPIVRTRSCCCPPNTTTGLFAEDSPLESTEVVDAVACFRLLHRDQPSPPRLYHLWVVGAADLCVPFLEYAQKIRLGVRFIAIKTPDAWVGEPWAVPTRFLPKWTVAWTPFPAAPNHPLETLLSRYEYQYGVVLPGTNGRERDCMRWLRSLIALHKPHPATPGPLTTSHPVRRPCCACMGMPEVPDEQPTSPGRGPQETDPLIAVRGERPRLPHICYPVTTL</sequence>
<feature type="region of interest" description="Disordered" evidence="1">
    <location>
        <begin position="384"/>
        <end position="403"/>
    </location>
</feature>
<dbReference type="InterPro" id="IPR046463">
    <property type="entry name" value="Herpes_gE_N"/>
</dbReference>
<dbReference type="GO" id="GO:0055036">
    <property type="term" value="C:virion membrane"/>
    <property type="evidence" value="ECO:0007669"/>
    <property type="project" value="UniProtKB-SubCell"/>
</dbReference>
<proteinExistence type="predicted"/>
<dbReference type="InterPro" id="IPR036179">
    <property type="entry name" value="Ig-like_dom_sf"/>
</dbReference>
<accession>Q6VB56</accession>
<feature type="compositionally biased region" description="Pro residues" evidence="1">
    <location>
        <begin position="76"/>
        <end position="86"/>
    </location>
</feature>
<evidence type="ECO:0000256" key="1">
    <source>
        <dbReference type="SAM" id="MobiDB-lite"/>
    </source>
</evidence>
<feature type="compositionally biased region" description="Pro residues" evidence="1">
    <location>
        <begin position="41"/>
        <end position="50"/>
    </location>
</feature>